<accession>A0A507AX04</accession>
<dbReference type="AlphaFoldDB" id="A0A507AX04"/>
<dbReference type="RefSeq" id="XP_030996193.1">
    <property type="nucleotide sequence ID" value="XM_031139968.1"/>
</dbReference>
<comment type="caution">
    <text evidence="2">The sequence shown here is derived from an EMBL/GenBank/DDBJ whole genome shotgun (WGS) entry which is preliminary data.</text>
</comment>
<evidence type="ECO:0000313" key="2">
    <source>
        <dbReference type="EMBL" id="TPX14482.1"/>
    </source>
</evidence>
<dbReference type="InterPro" id="IPR006076">
    <property type="entry name" value="FAD-dep_OxRdtase"/>
</dbReference>
<dbReference type="EMBL" id="SKBQ01000028">
    <property type="protein sequence ID" value="TPX14482.1"/>
    <property type="molecule type" value="Genomic_DNA"/>
</dbReference>
<feature type="domain" description="FAD dependent oxidoreductase" evidence="1">
    <location>
        <begin position="6"/>
        <end position="247"/>
    </location>
</feature>
<dbReference type="PANTHER" id="PTHR13847:SF185">
    <property type="entry name" value="FAD DEPENDENT OXIDOREDUCTASE SUPERFAMILY (AFU_ORTHOLOGUE AFUA_3G02360)"/>
    <property type="match status" value="1"/>
</dbReference>
<organism evidence="2 3">
    <name type="scientific">Thyridium curvatum</name>
    <dbReference type="NCBI Taxonomy" id="1093900"/>
    <lineage>
        <taxon>Eukaryota</taxon>
        <taxon>Fungi</taxon>
        <taxon>Dikarya</taxon>
        <taxon>Ascomycota</taxon>
        <taxon>Pezizomycotina</taxon>
        <taxon>Sordariomycetes</taxon>
        <taxon>Sordariomycetidae</taxon>
        <taxon>Thyridiales</taxon>
        <taxon>Thyridiaceae</taxon>
        <taxon>Thyridium</taxon>
    </lineage>
</organism>
<dbReference type="Pfam" id="PF01266">
    <property type="entry name" value="DAO"/>
    <property type="match status" value="1"/>
</dbReference>
<dbReference type="GeneID" id="41972893"/>
<dbReference type="InterPro" id="IPR036188">
    <property type="entry name" value="FAD/NAD-bd_sf"/>
</dbReference>
<dbReference type="InParanoid" id="A0A507AX04"/>
<proteinExistence type="predicted"/>
<dbReference type="PANTHER" id="PTHR13847">
    <property type="entry name" value="SARCOSINE DEHYDROGENASE-RELATED"/>
    <property type="match status" value="1"/>
</dbReference>
<dbReference type="SUPFAM" id="SSF51971">
    <property type="entry name" value="Nucleotide-binding domain"/>
    <property type="match status" value="1"/>
</dbReference>
<dbReference type="GO" id="GO:0005829">
    <property type="term" value="C:cytosol"/>
    <property type="evidence" value="ECO:0007669"/>
    <property type="project" value="GOC"/>
</dbReference>
<evidence type="ECO:0000259" key="1">
    <source>
        <dbReference type="Pfam" id="PF01266"/>
    </source>
</evidence>
<reference evidence="2 3" key="1">
    <citation type="submission" date="2019-06" db="EMBL/GenBank/DDBJ databases">
        <title>Draft genome sequence of the filamentous fungus Phialemoniopsis curvata isolated from diesel fuel.</title>
        <authorList>
            <person name="Varaljay V.A."/>
            <person name="Lyon W.J."/>
            <person name="Crouch A.L."/>
            <person name="Drake C.E."/>
            <person name="Hollomon J.M."/>
            <person name="Nadeau L.J."/>
            <person name="Nunn H.S."/>
            <person name="Stevenson B.S."/>
            <person name="Bojanowski C.L."/>
            <person name="Crookes-Goodson W.J."/>
        </authorList>
    </citation>
    <scope>NUCLEOTIDE SEQUENCE [LARGE SCALE GENOMIC DNA]</scope>
    <source>
        <strain evidence="2 3">D216</strain>
    </source>
</reference>
<dbReference type="OrthoDB" id="498204at2759"/>
<dbReference type="Gene3D" id="3.30.9.10">
    <property type="entry name" value="D-Amino Acid Oxidase, subunit A, domain 2"/>
    <property type="match status" value="1"/>
</dbReference>
<dbReference type="STRING" id="1093900.A0A507AX04"/>
<evidence type="ECO:0000313" key="3">
    <source>
        <dbReference type="Proteomes" id="UP000319257"/>
    </source>
</evidence>
<dbReference type="GO" id="GO:0005770">
    <property type="term" value="C:late endosome"/>
    <property type="evidence" value="ECO:0007669"/>
    <property type="project" value="TreeGrafter"/>
</dbReference>
<dbReference type="GO" id="GO:0042147">
    <property type="term" value="P:retrograde transport, endosome to Golgi"/>
    <property type="evidence" value="ECO:0007669"/>
    <property type="project" value="TreeGrafter"/>
</dbReference>
<gene>
    <name evidence="2" type="ORF">E0L32_005446</name>
</gene>
<sequence length="264" mass="28267">MSAYNEPKRLAEFLLKQCLERGVHLHHPAKAIFVGKDMRNELSSVRVADLTSSTETDIPCTRIIITAGAWSALVFKALFRTSDITLPIASLAGHSLVIKSPRWVEAMEEKGLHSVYTTSSAGHSPEILAWKGGRLFLGGVNSAEIPLPALATQSKVLGPSVEELKQIAAELLASETGHTDYEIVRQSLCFRPVTPWGLPIIAGIPDEHLGIAMGTRPGEEGGVFVAAGHGPWGISMSLGTGKVLAELVQGREPSADISHLGLRQ</sequence>
<protein>
    <recommendedName>
        <fullName evidence="1">FAD dependent oxidoreductase domain-containing protein</fullName>
    </recommendedName>
</protein>
<dbReference type="Proteomes" id="UP000319257">
    <property type="component" value="Unassembled WGS sequence"/>
</dbReference>
<dbReference type="Gene3D" id="3.50.50.60">
    <property type="entry name" value="FAD/NAD(P)-binding domain"/>
    <property type="match status" value="1"/>
</dbReference>
<name>A0A507AX04_9PEZI</name>
<keyword evidence="3" id="KW-1185">Reference proteome</keyword>